<dbReference type="Gene3D" id="3.30.230.10">
    <property type="match status" value="1"/>
</dbReference>
<accession>N9WA96</accession>
<dbReference type="GO" id="GO:0004176">
    <property type="term" value="F:ATP-dependent peptidase activity"/>
    <property type="evidence" value="ECO:0007669"/>
    <property type="project" value="InterPro"/>
</dbReference>
<dbReference type="InterPro" id="IPR008269">
    <property type="entry name" value="Lon_proteolytic"/>
</dbReference>
<dbReference type="GO" id="GO:0004252">
    <property type="term" value="F:serine-type endopeptidase activity"/>
    <property type="evidence" value="ECO:0007669"/>
    <property type="project" value="InterPro"/>
</dbReference>
<proteinExistence type="predicted"/>
<dbReference type="GO" id="GO:0006508">
    <property type="term" value="P:proteolysis"/>
    <property type="evidence" value="ECO:0007669"/>
    <property type="project" value="InterPro"/>
</dbReference>
<reference evidence="2 3" key="1">
    <citation type="submission" date="2013-01" db="EMBL/GenBank/DDBJ databases">
        <title>The Genome Sequence of Clostridium colicanis 209318.</title>
        <authorList>
            <consortium name="The Broad Institute Genome Sequencing Platform"/>
            <person name="Earl A."/>
            <person name="Ward D."/>
            <person name="Feldgarden M."/>
            <person name="Gevers D."/>
            <person name="Courvalin P."/>
            <person name="Lambert T."/>
            <person name="Walker B."/>
            <person name="Young S.K."/>
            <person name="Zeng Q."/>
            <person name="Gargeya S."/>
            <person name="Fitzgerald M."/>
            <person name="Haas B."/>
            <person name="Abouelleil A."/>
            <person name="Alvarado L."/>
            <person name="Arachchi H.M."/>
            <person name="Berlin A.M."/>
            <person name="Chapman S.B."/>
            <person name="Dewar J."/>
            <person name="Goldberg J."/>
            <person name="Griggs A."/>
            <person name="Gujja S."/>
            <person name="Hansen M."/>
            <person name="Howarth C."/>
            <person name="Imamovic A."/>
            <person name="Larimer J."/>
            <person name="McCowan C."/>
            <person name="Murphy C."/>
            <person name="Neiman D."/>
            <person name="Pearson M."/>
            <person name="Priest M."/>
            <person name="Roberts A."/>
            <person name="Saif S."/>
            <person name="Shea T."/>
            <person name="Sisk P."/>
            <person name="Sykes S."/>
            <person name="Wortman J."/>
            <person name="Nusbaum C."/>
            <person name="Birren B."/>
        </authorList>
    </citation>
    <scope>NUCLEOTIDE SEQUENCE [LARGE SCALE GENOMIC DNA]</scope>
    <source>
        <strain evidence="2 3">209318</strain>
    </source>
</reference>
<name>N9WA96_9CLOT</name>
<dbReference type="Proteomes" id="UP000013097">
    <property type="component" value="Unassembled WGS sequence"/>
</dbReference>
<dbReference type="EMBL" id="AGYT01000019">
    <property type="protein sequence ID" value="ENY99809.1"/>
    <property type="molecule type" value="Genomic_DNA"/>
</dbReference>
<dbReference type="HOGENOM" id="CLU_196466_0_0_9"/>
<keyword evidence="3" id="KW-1185">Reference proteome</keyword>
<evidence type="ECO:0000313" key="3">
    <source>
        <dbReference type="Proteomes" id="UP000013097"/>
    </source>
</evidence>
<dbReference type="SUPFAM" id="SSF54211">
    <property type="entry name" value="Ribosomal protein S5 domain 2-like"/>
    <property type="match status" value="1"/>
</dbReference>
<dbReference type="eggNOG" id="COG4930">
    <property type="taxonomic scope" value="Bacteria"/>
</dbReference>
<dbReference type="InterPro" id="IPR014721">
    <property type="entry name" value="Ribsml_uS5_D2-typ_fold_subgr"/>
</dbReference>
<gene>
    <name evidence="2" type="ORF">HMPREF1092_02945</name>
</gene>
<comment type="caution">
    <text evidence="2">The sequence shown here is derived from an EMBL/GenBank/DDBJ whole genome shotgun (WGS) entry which is preliminary data.</text>
</comment>
<dbReference type="AlphaFoldDB" id="N9WA96"/>
<dbReference type="InterPro" id="IPR020568">
    <property type="entry name" value="Ribosomal_Su5_D2-typ_SF"/>
</dbReference>
<organism evidence="2 3">
    <name type="scientific">Clostridium thermobutyricum</name>
    <dbReference type="NCBI Taxonomy" id="29372"/>
    <lineage>
        <taxon>Bacteria</taxon>
        <taxon>Bacillati</taxon>
        <taxon>Bacillota</taxon>
        <taxon>Clostridia</taxon>
        <taxon>Eubacteriales</taxon>
        <taxon>Clostridiaceae</taxon>
        <taxon>Clostridium</taxon>
    </lineage>
</organism>
<feature type="domain" description="Lon proteolytic" evidence="1">
    <location>
        <begin position="5"/>
        <end position="64"/>
    </location>
</feature>
<evidence type="ECO:0000313" key="2">
    <source>
        <dbReference type="EMBL" id="ENY99809.1"/>
    </source>
</evidence>
<protein>
    <recommendedName>
        <fullName evidence="1">Lon proteolytic domain-containing protein</fullName>
    </recommendedName>
</protein>
<sequence>MCSGALVKPVQSQLAILGSVSIGGTINKVENLANTLQVCFDAGAKKVLLPMENAADIPLVPPELFAKF</sequence>
<dbReference type="PATRIC" id="fig|999411.4.peg.2860"/>
<evidence type="ECO:0000259" key="1">
    <source>
        <dbReference type="Pfam" id="PF05362"/>
    </source>
</evidence>
<dbReference type="Pfam" id="PF05362">
    <property type="entry name" value="Lon_C"/>
    <property type="match status" value="1"/>
</dbReference>